<dbReference type="EMBL" id="BSPW01000048">
    <property type="protein sequence ID" value="GLT18568.1"/>
    <property type="molecule type" value="Genomic_DNA"/>
</dbReference>
<gene>
    <name evidence="2" type="ORF">GCM10007938_23470</name>
</gene>
<proteinExistence type="predicted"/>
<dbReference type="RefSeq" id="WP_284192451.1">
    <property type="nucleotide sequence ID" value="NZ_BSPW01000048.1"/>
</dbReference>
<evidence type="ECO:0000313" key="3">
    <source>
        <dbReference type="Proteomes" id="UP001157138"/>
    </source>
</evidence>
<comment type="caution">
    <text evidence="2">The sequence shown here is derived from an EMBL/GenBank/DDBJ whole genome shotgun (WGS) entry which is preliminary data.</text>
</comment>
<protein>
    <submittedName>
        <fullName evidence="2">Uncharacterized protein</fullName>
    </submittedName>
</protein>
<organism evidence="2 3">
    <name type="scientific">Vibrio zhanjiangensis</name>
    <dbReference type="NCBI Taxonomy" id="1046128"/>
    <lineage>
        <taxon>Bacteria</taxon>
        <taxon>Pseudomonadati</taxon>
        <taxon>Pseudomonadota</taxon>
        <taxon>Gammaproteobacteria</taxon>
        <taxon>Vibrionales</taxon>
        <taxon>Vibrionaceae</taxon>
        <taxon>Vibrio</taxon>
    </lineage>
</organism>
<name>A0ABQ6EZC8_9VIBR</name>
<evidence type="ECO:0000313" key="2">
    <source>
        <dbReference type="EMBL" id="GLT18568.1"/>
    </source>
</evidence>
<accession>A0ABQ6EZC8</accession>
<reference evidence="3" key="1">
    <citation type="journal article" date="2019" name="Int. J. Syst. Evol. Microbiol.">
        <title>The Global Catalogue of Microorganisms (GCM) 10K type strain sequencing project: providing services to taxonomists for standard genome sequencing and annotation.</title>
        <authorList>
            <consortium name="The Broad Institute Genomics Platform"/>
            <consortium name="The Broad Institute Genome Sequencing Center for Infectious Disease"/>
            <person name="Wu L."/>
            <person name="Ma J."/>
        </authorList>
    </citation>
    <scope>NUCLEOTIDE SEQUENCE [LARGE SCALE GENOMIC DNA]</scope>
    <source>
        <strain evidence="3">NBRC 108723</strain>
    </source>
</reference>
<dbReference type="Proteomes" id="UP001157138">
    <property type="component" value="Unassembled WGS sequence"/>
</dbReference>
<feature type="region of interest" description="Disordered" evidence="1">
    <location>
        <begin position="43"/>
        <end position="64"/>
    </location>
</feature>
<evidence type="ECO:0000256" key="1">
    <source>
        <dbReference type="SAM" id="MobiDB-lite"/>
    </source>
</evidence>
<sequence>MTKFIAIAFLATVGVYELFAGDFITGLPMIAFAVVFAVVETSEGKPSDSVMHNDSSGGDSGGGD</sequence>
<keyword evidence="3" id="KW-1185">Reference proteome</keyword>